<feature type="binding site" evidence="9">
    <location>
        <position position="268"/>
    </location>
    <ligand>
        <name>ATP</name>
        <dbReference type="ChEBI" id="CHEBI:30616"/>
    </ligand>
</feature>
<feature type="binding site" evidence="9">
    <location>
        <position position="85"/>
    </location>
    <ligand>
        <name>sn-glycerol 3-phosphate</name>
        <dbReference type="ChEBI" id="CHEBI:57597"/>
    </ligand>
</feature>
<feature type="binding site" evidence="9">
    <location>
        <position position="311"/>
    </location>
    <ligand>
        <name>ATP</name>
        <dbReference type="ChEBI" id="CHEBI:30616"/>
    </ligand>
</feature>
<dbReference type="InterPro" id="IPR018485">
    <property type="entry name" value="FGGY_C"/>
</dbReference>
<dbReference type="Pfam" id="PF00370">
    <property type="entry name" value="FGGY_N"/>
    <property type="match status" value="1"/>
</dbReference>
<dbReference type="Proteomes" id="UP001059912">
    <property type="component" value="Chromosome 1"/>
</dbReference>
<evidence type="ECO:0000313" key="14">
    <source>
        <dbReference type="EMBL" id="UTZ30030.1"/>
    </source>
</evidence>
<keyword evidence="6 9" id="KW-0319">Glycerol metabolism</keyword>
<evidence type="ECO:0000313" key="15">
    <source>
        <dbReference type="Proteomes" id="UP001058687"/>
    </source>
</evidence>
<dbReference type="PANTHER" id="PTHR10196">
    <property type="entry name" value="SUGAR KINASE"/>
    <property type="match status" value="1"/>
</dbReference>
<feature type="binding site" evidence="9">
    <location>
        <position position="14"/>
    </location>
    <ligand>
        <name>ATP</name>
        <dbReference type="ChEBI" id="CHEBI:30616"/>
    </ligand>
</feature>
<evidence type="ECO:0000313" key="16">
    <source>
        <dbReference type="Proteomes" id="UP001059912"/>
    </source>
</evidence>
<feature type="binding site" evidence="9">
    <location>
        <position position="84"/>
    </location>
    <ligand>
        <name>sn-glycerol 3-phosphate</name>
        <dbReference type="ChEBI" id="CHEBI:57597"/>
    </ligand>
</feature>
<dbReference type="SUPFAM" id="SSF53067">
    <property type="entry name" value="Actin-like ATPase domain"/>
    <property type="match status" value="2"/>
</dbReference>
<dbReference type="InterPro" id="IPR018484">
    <property type="entry name" value="FGGY_N"/>
</dbReference>
<feature type="binding site" evidence="9">
    <location>
        <position position="85"/>
    </location>
    <ligand>
        <name>glycerol</name>
        <dbReference type="ChEBI" id="CHEBI:17754"/>
    </ligand>
</feature>
<feature type="binding site" evidence="9">
    <location>
        <position position="246"/>
    </location>
    <ligand>
        <name>sn-glycerol 3-phosphate</name>
        <dbReference type="ChEBI" id="CHEBI:57597"/>
    </ligand>
</feature>
<dbReference type="InterPro" id="IPR018483">
    <property type="entry name" value="Carb_kinase_FGGY_CS"/>
</dbReference>
<dbReference type="NCBIfam" id="NF000756">
    <property type="entry name" value="PRK00047.1"/>
    <property type="match status" value="1"/>
</dbReference>
<dbReference type="InterPro" id="IPR005999">
    <property type="entry name" value="Glycerol_kin"/>
</dbReference>
<evidence type="ECO:0000256" key="5">
    <source>
        <dbReference type="ARBA" id="ARBA00022777"/>
    </source>
</evidence>
<dbReference type="GO" id="GO:0004370">
    <property type="term" value="F:glycerol kinase activity"/>
    <property type="evidence" value="ECO:0007669"/>
    <property type="project" value="UniProtKB-UniRule"/>
</dbReference>
<feature type="binding site" evidence="9">
    <location>
        <position position="315"/>
    </location>
    <ligand>
        <name>ATP</name>
        <dbReference type="ChEBI" id="CHEBI:30616"/>
    </ligand>
</feature>
<accession>A0AAE9N0A4</accession>
<dbReference type="FunFam" id="3.30.420.40:FF:000007">
    <property type="entry name" value="Glycerol kinase"/>
    <property type="match status" value="1"/>
</dbReference>
<dbReference type="PANTHER" id="PTHR10196:SF69">
    <property type="entry name" value="GLYCEROL KINASE"/>
    <property type="match status" value="1"/>
</dbReference>
<proteinExistence type="inferred from homology"/>
<evidence type="ECO:0000313" key="13">
    <source>
        <dbReference type="EMBL" id="UTZ27222.1"/>
    </source>
</evidence>
<keyword evidence="5 9" id="KW-0418">Kinase</keyword>
<dbReference type="RefSeq" id="WP_255899425.1">
    <property type="nucleotide sequence ID" value="NZ_CP050467.1"/>
</dbReference>
<dbReference type="EC" id="2.7.1.30" evidence="9"/>
<dbReference type="PROSITE" id="PS00933">
    <property type="entry name" value="FGGY_KINASES_1"/>
    <property type="match status" value="1"/>
</dbReference>
<dbReference type="PIRSF" id="PIRSF000538">
    <property type="entry name" value="GlpK"/>
    <property type="match status" value="1"/>
</dbReference>
<evidence type="ECO:0000256" key="8">
    <source>
        <dbReference type="ARBA" id="ARBA00052101"/>
    </source>
</evidence>
<feature type="binding site" evidence="9">
    <location>
        <position position="18"/>
    </location>
    <ligand>
        <name>ADP</name>
        <dbReference type="ChEBI" id="CHEBI:456216"/>
    </ligand>
</feature>
<keyword evidence="3 9" id="KW-0808">Transferase</keyword>
<dbReference type="Proteomes" id="UP001058687">
    <property type="component" value="Chromosome 1"/>
</dbReference>
<keyword evidence="4 9" id="KW-0547">Nucleotide-binding</keyword>
<feature type="binding site" evidence="9">
    <location>
        <position position="14"/>
    </location>
    <ligand>
        <name>sn-glycerol 3-phosphate</name>
        <dbReference type="ChEBI" id="CHEBI:57597"/>
    </ligand>
</feature>
<keyword evidence="7 9" id="KW-0067">ATP-binding</keyword>
<dbReference type="EMBL" id="CP050467">
    <property type="protein sequence ID" value="UTZ27222.1"/>
    <property type="molecule type" value="Genomic_DNA"/>
</dbReference>
<evidence type="ECO:0000256" key="2">
    <source>
        <dbReference type="ARBA" id="ARBA00009156"/>
    </source>
</evidence>
<dbReference type="NCBIfam" id="TIGR01311">
    <property type="entry name" value="glycerol_kin"/>
    <property type="match status" value="1"/>
</dbReference>
<dbReference type="GO" id="GO:0019563">
    <property type="term" value="P:glycerol catabolic process"/>
    <property type="evidence" value="ECO:0007669"/>
    <property type="project" value="UniProtKB-UniRule"/>
</dbReference>
<reference evidence="13" key="1">
    <citation type="submission" date="2020-03" db="EMBL/GenBank/DDBJ databases">
        <title>Five strains of Vibrio campbellii isolated from Mariana Trench.</title>
        <authorList>
            <person name="Liang J."/>
            <person name="Zhang X.-H."/>
        </authorList>
    </citation>
    <scope>NUCLEOTIDE SEQUENCE</scope>
    <source>
        <strain evidence="14">LJC013</strain>
        <strain evidence="13">LJC014</strain>
    </source>
</reference>
<dbReference type="HAMAP" id="MF_00186">
    <property type="entry name" value="Glycerol_kin"/>
    <property type="match status" value="1"/>
</dbReference>
<dbReference type="AlphaFoldDB" id="A0AAE9N0A4"/>
<feature type="binding site" evidence="9">
    <location>
        <position position="416"/>
    </location>
    <ligand>
        <name>ADP</name>
        <dbReference type="ChEBI" id="CHEBI:456216"/>
    </ligand>
</feature>
<evidence type="ECO:0000259" key="12">
    <source>
        <dbReference type="Pfam" id="PF02782"/>
    </source>
</evidence>
<dbReference type="GO" id="GO:0005524">
    <property type="term" value="F:ATP binding"/>
    <property type="evidence" value="ECO:0007669"/>
    <property type="project" value="UniProtKB-UniRule"/>
</dbReference>
<dbReference type="Gene3D" id="3.30.420.40">
    <property type="match status" value="2"/>
</dbReference>
<dbReference type="GO" id="GO:0005829">
    <property type="term" value="C:cytosol"/>
    <property type="evidence" value="ECO:0007669"/>
    <property type="project" value="TreeGrafter"/>
</dbReference>
<dbReference type="FunFam" id="3.30.420.40:FF:000008">
    <property type="entry name" value="Glycerol kinase"/>
    <property type="match status" value="1"/>
</dbReference>
<feature type="binding site" evidence="9">
    <location>
        <position position="14"/>
    </location>
    <ligand>
        <name>ADP</name>
        <dbReference type="ChEBI" id="CHEBI:456216"/>
    </ligand>
</feature>
<dbReference type="InterPro" id="IPR000577">
    <property type="entry name" value="Carb_kinase_FGGY"/>
</dbReference>
<dbReference type="PROSITE" id="PS00445">
    <property type="entry name" value="FGGY_KINASES_2"/>
    <property type="match status" value="1"/>
</dbReference>
<evidence type="ECO:0000259" key="11">
    <source>
        <dbReference type="Pfam" id="PF00370"/>
    </source>
</evidence>
<comment type="pathway">
    <text evidence="1 9">Polyol metabolism; glycerol degradation via glycerol kinase pathway; sn-glycerol 3-phosphate from glycerol: step 1/1.</text>
</comment>
<feature type="binding site" evidence="9">
    <location>
        <position position="15"/>
    </location>
    <ligand>
        <name>ATP</name>
        <dbReference type="ChEBI" id="CHEBI:30616"/>
    </ligand>
</feature>
<name>A0AAE9N0A4_9VIBR</name>
<feature type="binding site" evidence="9">
    <location>
        <position position="412"/>
    </location>
    <ligand>
        <name>ATP</name>
        <dbReference type="ChEBI" id="CHEBI:30616"/>
    </ligand>
</feature>
<feature type="binding site" evidence="9">
    <location>
        <position position="16"/>
    </location>
    <ligand>
        <name>ATP</name>
        <dbReference type="ChEBI" id="CHEBI:30616"/>
    </ligand>
</feature>
<evidence type="ECO:0000256" key="1">
    <source>
        <dbReference type="ARBA" id="ARBA00005190"/>
    </source>
</evidence>
<dbReference type="CDD" id="cd07769">
    <property type="entry name" value="ASKHA_NBD_FGGY_GK"/>
    <property type="match status" value="1"/>
</dbReference>
<comment type="similarity">
    <text evidence="2 9 10">Belongs to the FGGY kinase family.</text>
</comment>
<gene>
    <name evidence="9 13" type="primary">glpK</name>
    <name evidence="13" type="ORF">HB761_11080</name>
    <name evidence="14" type="ORF">HB762_00660</name>
</gene>
<feature type="binding site" evidence="9">
    <location>
        <position position="247"/>
    </location>
    <ligand>
        <name>glycerol</name>
        <dbReference type="ChEBI" id="CHEBI:17754"/>
    </ligand>
</feature>
<organism evidence="13 15">
    <name type="scientific">Vibrio campbellii</name>
    <dbReference type="NCBI Taxonomy" id="680"/>
    <lineage>
        <taxon>Bacteria</taxon>
        <taxon>Pseudomonadati</taxon>
        <taxon>Pseudomonadota</taxon>
        <taxon>Gammaproteobacteria</taxon>
        <taxon>Vibrionales</taxon>
        <taxon>Vibrionaceae</taxon>
        <taxon>Vibrio</taxon>
    </lineage>
</organism>
<keyword evidence="16" id="KW-1185">Reference proteome</keyword>
<dbReference type="Pfam" id="PF02782">
    <property type="entry name" value="FGGY_C"/>
    <property type="match status" value="1"/>
</dbReference>
<evidence type="ECO:0000256" key="4">
    <source>
        <dbReference type="ARBA" id="ARBA00022741"/>
    </source>
</evidence>
<protein>
    <recommendedName>
        <fullName evidence="9">Glycerol kinase</fullName>
        <ecNumber evidence="9">2.7.1.30</ecNumber>
    </recommendedName>
    <alternativeName>
        <fullName evidence="9">ATP:glycerol 3-phosphotransferase</fullName>
    </alternativeName>
    <alternativeName>
        <fullName evidence="9">Glycerokinase</fullName>
        <shortName evidence="9">GK</shortName>
    </alternativeName>
</protein>
<evidence type="ECO:0000256" key="6">
    <source>
        <dbReference type="ARBA" id="ARBA00022798"/>
    </source>
</evidence>
<feature type="binding site" evidence="9">
    <location>
        <position position="136"/>
    </location>
    <ligand>
        <name>sn-glycerol 3-phosphate</name>
        <dbReference type="ChEBI" id="CHEBI:57597"/>
    </ligand>
</feature>
<dbReference type="GO" id="GO:0006072">
    <property type="term" value="P:glycerol-3-phosphate metabolic process"/>
    <property type="evidence" value="ECO:0007669"/>
    <property type="project" value="InterPro"/>
</dbReference>
<feature type="domain" description="Carbohydrate kinase FGGY C-terminal" evidence="12">
    <location>
        <begin position="263"/>
        <end position="451"/>
    </location>
</feature>
<comment type="function">
    <text evidence="9">Key enzyme in the regulation of glycerol uptake and metabolism. Catalyzes the phosphorylation of glycerol to yield sn-glycerol 3-phosphate.</text>
</comment>
<feature type="binding site" evidence="9">
    <location>
        <position position="268"/>
    </location>
    <ligand>
        <name>ADP</name>
        <dbReference type="ChEBI" id="CHEBI:456216"/>
    </ligand>
</feature>
<feature type="binding site" evidence="9">
    <location>
        <position position="84"/>
    </location>
    <ligand>
        <name>glycerol</name>
        <dbReference type="ChEBI" id="CHEBI:17754"/>
    </ligand>
</feature>
<evidence type="ECO:0000256" key="9">
    <source>
        <dbReference type="HAMAP-Rule" id="MF_00186"/>
    </source>
</evidence>
<dbReference type="InterPro" id="IPR043129">
    <property type="entry name" value="ATPase_NBD"/>
</dbReference>
<feature type="domain" description="Carbohydrate kinase FGGY N-terminal" evidence="11">
    <location>
        <begin position="6"/>
        <end position="253"/>
    </location>
</feature>
<evidence type="ECO:0000256" key="7">
    <source>
        <dbReference type="ARBA" id="ARBA00022840"/>
    </source>
</evidence>
<feature type="binding site" evidence="9">
    <location>
        <position position="246"/>
    </location>
    <ligand>
        <name>glycerol</name>
        <dbReference type="ChEBI" id="CHEBI:17754"/>
    </ligand>
</feature>
<evidence type="ECO:0000256" key="3">
    <source>
        <dbReference type="ARBA" id="ARBA00022679"/>
    </source>
</evidence>
<feature type="binding site" evidence="9">
    <location>
        <position position="311"/>
    </location>
    <ligand>
        <name>ADP</name>
        <dbReference type="ChEBI" id="CHEBI:456216"/>
    </ligand>
</feature>
<feature type="binding site" evidence="9">
    <location>
        <position position="136"/>
    </location>
    <ligand>
        <name>glycerol</name>
        <dbReference type="ChEBI" id="CHEBI:17754"/>
    </ligand>
</feature>
<comment type="catalytic activity">
    <reaction evidence="8 9">
        <text>glycerol + ATP = sn-glycerol 3-phosphate + ADP + H(+)</text>
        <dbReference type="Rhea" id="RHEA:21644"/>
        <dbReference type="ChEBI" id="CHEBI:15378"/>
        <dbReference type="ChEBI" id="CHEBI:17754"/>
        <dbReference type="ChEBI" id="CHEBI:30616"/>
        <dbReference type="ChEBI" id="CHEBI:57597"/>
        <dbReference type="ChEBI" id="CHEBI:456216"/>
        <dbReference type="EC" id="2.7.1.30"/>
    </reaction>
</comment>
<evidence type="ECO:0000256" key="10">
    <source>
        <dbReference type="RuleBase" id="RU003733"/>
    </source>
</evidence>
<feature type="binding site" evidence="9">
    <location>
        <position position="412"/>
    </location>
    <ligand>
        <name>ADP</name>
        <dbReference type="ChEBI" id="CHEBI:456216"/>
    </ligand>
</feature>
<comment type="activity regulation">
    <text evidence="9">Inhibited by fructose 1,6-bisphosphate (FBP).</text>
</comment>
<dbReference type="EMBL" id="CP050470">
    <property type="protein sequence ID" value="UTZ30030.1"/>
    <property type="molecule type" value="Genomic_DNA"/>
</dbReference>
<sequence length="505" mass="55673">MTEQKYIVALDQGTTSSRAVILDHDANIVSVAQREFTQIYPEAGWVEHDPMEIWATQSSTLVEALAKTGIRSDQLAGIGITNQRETTIVWNKETGKPVYNAIVWQCRRTADICEELKARELEDYVRDNTGLVLDPYFSGTKVKWILDNVEGAREDAEAGKLLFGTVDTWLVWKMTQGRVHVTDYTNASRTMLFNINDLCWDQKMLDEMGIPASMMPEVKRSSEIYGQTNIGGKGGTRIPIAGIAGDQQAALYGQMCVEAGQAKNTYGTGCFLLMNTGQEKVTSKNGLLTTLACGPKGEPAYALEGAVFMGGASIQWLRDEMKILAGAEDSEYFATKVDTSNGVYVVPAFTGLGAPYWDAYARGTIVGLTRGVNSNHIIRATLEGIAYQTRDVLDAMQADSGIKLANLRVDGGAVANNFLMQFQSDVLNTEVHRPQVTEVTALGAAYLAGLAVGFWGSIDELQDKAVLDRTFEPHDDEEKRNRRYKGWKRAVKCAQTWSELHDEDD</sequence>